<gene>
    <name evidence="2" type="ORF">RsTaC01_0515</name>
</gene>
<keyword evidence="1" id="KW-0472">Membrane</keyword>
<feature type="transmembrane region" description="Helical" evidence="1">
    <location>
        <begin position="6"/>
        <end position="29"/>
    </location>
</feature>
<proteinExistence type="predicted"/>
<evidence type="ECO:0000256" key="1">
    <source>
        <dbReference type="SAM" id="Phobius"/>
    </source>
</evidence>
<keyword evidence="1" id="KW-1133">Transmembrane helix</keyword>
<evidence type="ECO:0000313" key="2">
    <source>
        <dbReference type="EMBL" id="BED92680.1"/>
    </source>
</evidence>
<name>A0AA48IHD7_9FIRM</name>
<dbReference type="EMBL" id="AP027925">
    <property type="protein sequence ID" value="BED92680.1"/>
    <property type="molecule type" value="Genomic_DNA"/>
</dbReference>
<organism evidence="2">
    <name type="scientific">Candidatus Paraimprobicoccus trichonymphae</name>
    <dbReference type="NCBI Taxonomy" id="3033793"/>
    <lineage>
        <taxon>Bacteria</taxon>
        <taxon>Bacillati</taxon>
        <taxon>Bacillota</taxon>
        <taxon>Clostridia</taxon>
        <taxon>Candidatus Paraimprobicoccus</taxon>
    </lineage>
</organism>
<dbReference type="Proteomes" id="UP001335720">
    <property type="component" value="Chromosome"/>
</dbReference>
<sequence length="234" mass="26939">MSKLTWLSYVKTLGTLTIGIAVAATFRVFCKNFDVRFGMIADYVGGMKDQVKNIAESVNAMKDSIKVFCDQISNSMKSVGISVERVNISLNLLSRELITRGMGFSQNTTSLQKHMAAVCLPFLISDIDSENSKIEQKKICEMILTENNREANNKFFDRLFFSKYDFQDLFVRIYWEDLYICKKRKGICDSTEINVDYISDLRKILTKINPGYCSILCERLGWSMLETEEYKDVY</sequence>
<keyword evidence="1" id="KW-0812">Transmembrane</keyword>
<protein>
    <submittedName>
        <fullName evidence="2">Uncharacterized protein</fullName>
    </submittedName>
</protein>
<accession>A0AA48IHD7</accession>
<dbReference type="AlphaFoldDB" id="A0AA48IHD7"/>
<dbReference type="KEGG" id="ptrh:RsTaC01_0515"/>
<reference evidence="2" key="1">
    <citation type="journal article" date="2023" name="ISME J.">
        <title>Emergence of putative energy parasites within Clostridia revealed by genome analysis of a novel endosymbiotic clade.</title>
        <authorList>
            <person name="Takahashi K."/>
            <person name="Kuwahara H."/>
            <person name="Horikawa Y."/>
            <person name="Izawa K."/>
            <person name="Kato D."/>
            <person name="Inagaki T."/>
            <person name="Yuki M."/>
            <person name="Ohkuma M."/>
            <person name="Hongoh Y."/>
        </authorList>
    </citation>
    <scope>NUCLEOTIDE SEQUENCE</scope>
    <source>
        <strain evidence="2">RsTa-C01</strain>
    </source>
</reference>